<sequence length="219" mass="23692">MAKGKGTTGNAAVTNRPAYSRVSFLYQAAALLAGPKPSKSSSELSISTGPEDGSANDNKTEDATTPVPMHGMARQLLSQMRSVSRKTNMRLRTSMKHRVCKYCDSLLLEGTTCVSVVENRSRGGRKSWADILAVTCTTCGRIRRYPVSAPRQPRRPVRGEAAKQAGADEEMEDEDTATANRTEKGKVQQQGKMQDKLQHTVVVGRGKGQKPANEKNGLG</sequence>
<dbReference type="EMBL" id="CAWUHD010000067">
    <property type="protein sequence ID" value="CAK7226585.1"/>
    <property type="molecule type" value="Genomic_DNA"/>
</dbReference>
<evidence type="ECO:0000256" key="4">
    <source>
        <dbReference type="ARBA" id="ARBA00038402"/>
    </source>
</evidence>
<evidence type="ECO:0000256" key="5">
    <source>
        <dbReference type="SAM" id="MobiDB-lite"/>
    </source>
</evidence>
<evidence type="ECO:0000313" key="6">
    <source>
        <dbReference type="EMBL" id="CAK7226585.1"/>
    </source>
</evidence>
<comment type="caution">
    <text evidence="6">The sequence shown here is derived from an EMBL/GenBank/DDBJ whole genome shotgun (WGS) entry which is preliminary data.</text>
</comment>
<organism evidence="6 7">
    <name type="scientific">Sporothrix eucalyptigena</name>
    <dbReference type="NCBI Taxonomy" id="1812306"/>
    <lineage>
        <taxon>Eukaryota</taxon>
        <taxon>Fungi</taxon>
        <taxon>Dikarya</taxon>
        <taxon>Ascomycota</taxon>
        <taxon>Pezizomycotina</taxon>
        <taxon>Sordariomycetes</taxon>
        <taxon>Sordariomycetidae</taxon>
        <taxon>Ophiostomatales</taxon>
        <taxon>Ophiostomataceae</taxon>
        <taxon>Sporothrix</taxon>
    </lineage>
</organism>
<evidence type="ECO:0000256" key="2">
    <source>
        <dbReference type="ARBA" id="ARBA00022723"/>
    </source>
</evidence>
<dbReference type="Pfam" id="PF04032">
    <property type="entry name" value="Rpr2"/>
    <property type="match status" value="1"/>
</dbReference>
<keyword evidence="2" id="KW-0479">Metal-binding</keyword>
<dbReference type="PANTHER" id="PTHR14742:SF0">
    <property type="entry name" value="RIBONUCLEASE P PROTEIN SUBUNIT P21"/>
    <property type="match status" value="1"/>
</dbReference>
<keyword evidence="7" id="KW-1185">Reference proteome</keyword>
<reference evidence="6 7" key="1">
    <citation type="submission" date="2024-01" db="EMBL/GenBank/DDBJ databases">
        <authorList>
            <person name="Allen C."/>
            <person name="Tagirdzhanova G."/>
        </authorList>
    </citation>
    <scope>NUCLEOTIDE SEQUENCE [LARGE SCALE GENOMIC DNA]</scope>
</reference>
<dbReference type="InterPro" id="IPR007175">
    <property type="entry name" value="Rpr2/Snm1/Rpp21"/>
</dbReference>
<feature type="region of interest" description="Disordered" evidence="5">
    <location>
        <begin position="35"/>
        <end position="68"/>
    </location>
</feature>
<keyword evidence="1" id="KW-0819">tRNA processing</keyword>
<gene>
    <name evidence="6" type="ORF">SEUCBS140593_006286</name>
</gene>
<accession>A0ABP0C3M7</accession>
<dbReference type="Proteomes" id="UP001642482">
    <property type="component" value="Unassembled WGS sequence"/>
</dbReference>
<dbReference type="PANTHER" id="PTHR14742">
    <property type="entry name" value="RIBONUCLEASE P SUBUNIT P21"/>
    <property type="match status" value="1"/>
</dbReference>
<feature type="region of interest" description="Disordered" evidence="5">
    <location>
        <begin position="147"/>
        <end position="219"/>
    </location>
</feature>
<feature type="compositionally biased region" description="Acidic residues" evidence="5">
    <location>
        <begin position="167"/>
        <end position="176"/>
    </location>
</feature>
<proteinExistence type="inferred from homology"/>
<comment type="similarity">
    <text evidence="4">Belongs to the eukaryotic/archaeal RNase P protein component 4 family.</text>
</comment>
<protein>
    <submittedName>
        <fullName evidence="6">Uncharacterized protein</fullName>
    </submittedName>
</protein>
<dbReference type="Gene3D" id="6.20.50.20">
    <property type="match status" value="1"/>
</dbReference>
<keyword evidence="3" id="KW-0862">Zinc</keyword>
<evidence type="ECO:0000256" key="1">
    <source>
        <dbReference type="ARBA" id="ARBA00022694"/>
    </source>
</evidence>
<evidence type="ECO:0000256" key="3">
    <source>
        <dbReference type="ARBA" id="ARBA00022833"/>
    </source>
</evidence>
<name>A0ABP0C3M7_9PEZI</name>
<evidence type="ECO:0000313" key="7">
    <source>
        <dbReference type="Proteomes" id="UP001642482"/>
    </source>
</evidence>
<feature type="compositionally biased region" description="Low complexity" evidence="5">
    <location>
        <begin position="38"/>
        <end position="47"/>
    </location>
</feature>